<proteinExistence type="predicted"/>
<keyword evidence="3" id="KW-1185">Reference proteome</keyword>
<feature type="transmembrane region" description="Helical" evidence="1">
    <location>
        <begin position="61"/>
        <end position="80"/>
    </location>
</feature>
<gene>
    <name evidence="2" type="ORF">ACFOYY_10290</name>
</gene>
<keyword evidence="1" id="KW-1133">Transmembrane helix</keyword>
<feature type="transmembrane region" description="Helical" evidence="1">
    <location>
        <begin position="30"/>
        <end position="49"/>
    </location>
</feature>
<keyword evidence="1" id="KW-0812">Transmembrane</keyword>
<dbReference type="Proteomes" id="UP001595698">
    <property type="component" value="Unassembled WGS sequence"/>
</dbReference>
<dbReference type="RefSeq" id="WP_352013946.1">
    <property type="nucleotide sequence ID" value="NZ_JBHSBC010000009.1"/>
</dbReference>
<feature type="transmembrane region" description="Helical" evidence="1">
    <location>
        <begin position="86"/>
        <end position="109"/>
    </location>
</feature>
<organism evidence="2 3">
    <name type="scientific">Streptosporangium jomthongense</name>
    <dbReference type="NCBI Taxonomy" id="1193683"/>
    <lineage>
        <taxon>Bacteria</taxon>
        <taxon>Bacillati</taxon>
        <taxon>Actinomycetota</taxon>
        <taxon>Actinomycetes</taxon>
        <taxon>Streptosporangiales</taxon>
        <taxon>Streptosporangiaceae</taxon>
        <taxon>Streptosporangium</taxon>
    </lineage>
</organism>
<dbReference type="EMBL" id="JBHSBC010000009">
    <property type="protein sequence ID" value="MFC3980512.1"/>
    <property type="molecule type" value="Genomic_DNA"/>
</dbReference>
<protein>
    <submittedName>
        <fullName evidence="2">Uncharacterized protein</fullName>
    </submittedName>
</protein>
<reference evidence="3" key="1">
    <citation type="journal article" date="2019" name="Int. J. Syst. Evol. Microbiol.">
        <title>The Global Catalogue of Microorganisms (GCM) 10K type strain sequencing project: providing services to taxonomists for standard genome sequencing and annotation.</title>
        <authorList>
            <consortium name="The Broad Institute Genomics Platform"/>
            <consortium name="The Broad Institute Genome Sequencing Center for Infectious Disease"/>
            <person name="Wu L."/>
            <person name="Ma J."/>
        </authorList>
    </citation>
    <scope>NUCLEOTIDE SEQUENCE [LARGE SCALE GENOMIC DNA]</scope>
    <source>
        <strain evidence="3">TBRC 7912</strain>
    </source>
</reference>
<keyword evidence="1" id="KW-0472">Membrane</keyword>
<comment type="caution">
    <text evidence="2">The sequence shown here is derived from an EMBL/GenBank/DDBJ whole genome shotgun (WGS) entry which is preliminary data.</text>
</comment>
<evidence type="ECO:0000256" key="1">
    <source>
        <dbReference type="SAM" id="Phobius"/>
    </source>
</evidence>
<evidence type="ECO:0000313" key="3">
    <source>
        <dbReference type="Proteomes" id="UP001595698"/>
    </source>
</evidence>
<sequence length="117" mass="11752">MSLRADALYCLLVGVVIASTAPLTAPAVRLPALVVGGIGVAVVLWSGVVWRLSLRPSMGSLRLVLLANLLAACVLAVASATAASVLVLLTLATVAADVAGFAGSQIVALKRLAHEPS</sequence>
<evidence type="ECO:0000313" key="2">
    <source>
        <dbReference type="EMBL" id="MFC3980512.1"/>
    </source>
</evidence>
<accession>A0ABV8EZM4</accession>
<name>A0ABV8EZM4_9ACTN</name>